<proteinExistence type="predicted"/>
<accession>A0ABT8WIK0</accession>
<keyword evidence="1" id="KW-0732">Signal</keyword>
<dbReference type="RefSeq" id="WP_303300033.1">
    <property type="nucleotide sequence ID" value="NZ_BAABDA010000042.1"/>
</dbReference>
<comment type="caution">
    <text evidence="2">The sequence shown here is derived from an EMBL/GenBank/DDBJ whole genome shotgun (WGS) entry which is preliminary data.</text>
</comment>
<evidence type="ECO:0000313" key="3">
    <source>
        <dbReference type="Proteomes" id="UP001176806"/>
    </source>
</evidence>
<dbReference type="PROSITE" id="PS51257">
    <property type="entry name" value="PROKAR_LIPOPROTEIN"/>
    <property type="match status" value="1"/>
</dbReference>
<feature type="chain" id="PRO_5047492919" evidence="1">
    <location>
        <begin position="21"/>
        <end position="373"/>
    </location>
</feature>
<name>A0ABT8WIK0_9FLAO</name>
<sequence>MRTYNVLLLLLLLFFTSCSSNEINIISTNIPDNSTGQEIKESVILSDFERDGVIIINPNQPQDQHKYLFNIYPNSSKSIGKTELSSSYSVSGDKSLKAIMTSGPLYLQMYNYSQTDYVWHWTRQHIDEGQEWKENTYNRLRFWIKLPEGIERKVTGQPNLHFGTYFRARNGNPSSAESGGGHYHHYFNLESAGGNWQQVIIDFRPTHNRGDNGNIEQGVKQYPTNEQDFNYFDALTRFYIWGDFATNSSAFYFDRFEFYRDENDENIKQICTLTGTYNNINNEFILGWSRDKNEGQLEFEVHYAFDDIHKNGWYSSIPAPGGIVSSWNEDSYNILGYNTSDIDLENHTQIYFAIKPKNSDRFRQIIIPINKKN</sequence>
<evidence type="ECO:0000256" key="1">
    <source>
        <dbReference type="SAM" id="SignalP"/>
    </source>
</evidence>
<protein>
    <submittedName>
        <fullName evidence="2">Uncharacterized protein</fullName>
    </submittedName>
</protein>
<evidence type="ECO:0000313" key="2">
    <source>
        <dbReference type="EMBL" id="MDO5972977.1"/>
    </source>
</evidence>
<keyword evidence="3" id="KW-1185">Reference proteome</keyword>
<organism evidence="2 3">
    <name type="scientific">Flavivirga jejuensis</name>
    <dbReference type="NCBI Taxonomy" id="870487"/>
    <lineage>
        <taxon>Bacteria</taxon>
        <taxon>Pseudomonadati</taxon>
        <taxon>Bacteroidota</taxon>
        <taxon>Flavobacteriia</taxon>
        <taxon>Flavobacteriales</taxon>
        <taxon>Flavobacteriaceae</taxon>
        <taxon>Flavivirga</taxon>
    </lineage>
</organism>
<dbReference type="EMBL" id="JAUOEL010000001">
    <property type="protein sequence ID" value="MDO5972977.1"/>
    <property type="molecule type" value="Genomic_DNA"/>
</dbReference>
<reference evidence="2" key="1">
    <citation type="submission" date="2023-07" db="EMBL/GenBank/DDBJ databases">
        <title>Two novel species in the genus Flavivirga.</title>
        <authorList>
            <person name="Kwon K."/>
        </authorList>
    </citation>
    <scope>NUCLEOTIDE SEQUENCE</scope>
    <source>
        <strain evidence="2">KACC 14158</strain>
    </source>
</reference>
<gene>
    <name evidence="2" type="ORF">Q4Q40_02170</name>
</gene>
<dbReference type="Proteomes" id="UP001176806">
    <property type="component" value="Unassembled WGS sequence"/>
</dbReference>
<feature type="signal peptide" evidence="1">
    <location>
        <begin position="1"/>
        <end position="20"/>
    </location>
</feature>